<gene>
    <name evidence="4" type="ORF">R70211_05358</name>
</gene>
<keyword evidence="1" id="KW-1133">Transmembrane helix</keyword>
<dbReference type="Proteomes" id="UP000675121">
    <property type="component" value="Unassembled WGS sequence"/>
</dbReference>
<evidence type="ECO:0000313" key="4">
    <source>
        <dbReference type="EMBL" id="CAE6935363.1"/>
    </source>
</evidence>
<feature type="transmembrane region" description="Helical" evidence="1">
    <location>
        <begin position="367"/>
        <end position="388"/>
    </location>
</feature>
<dbReference type="RefSeq" id="WP_236078483.1">
    <property type="nucleotide sequence ID" value="NZ_CAJNAS010000016.1"/>
</dbReference>
<evidence type="ECO:0000313" key="5">
    <source>
        <dbReference type="Proteomes" id="UP000675121"/>
    </source>
</evidence>
<feature type="transmembrane region" description="Helical" evidence="1">
    <location>
        <begin position="158"/>
        <end position="180"/>
    </location>
</feature>
<organism evidence="4 5">
    <name type="scientific">Paraburkholderia domus</name>
    <dbReference type="NCBI Taxonomy" id="2793075"/>
    <lineage>
        <taxon>Bacteria</taxon>
        <taxon>Pseudomonadati</taxon>
        <taxon>Pseudomonadota</taxon>
        <taxon>Betaproteobacteria</taxon>
        <taxon>Burkholderiales</taxon>
        <taxon>Burkholderiaceae</taxon>
        <taxon>Paraburkholderia</taxon>
    </lineage>
</organism>
<dbReference type="Pfam" id="PF19040">
    <property type="entry name" value="SGNH"/>
    <property type="match status" value="1"/>
</dbReference>
<feature type="transmembrane region" description="Helical" evidence="1">
    <location>
        <begin position="98"/>
        <end position="117"/>
    </location>
</feature>
<dbReference type="GO" id="GO:0009103">
    <property type="term" value="P:lipopolysaccharide biosynthetic process"/>
    <property type="evidence" value="ECO:0007669"/>
    <property type="project" value="TreeGrafter"/>
</dbReference>
<evidence type="ECO:0008006" key="6">
    <source>
        <dbReference type="Google" id="ProtNLM"/>
    </source>
</evidence>
<dbReference type="PANTHER" id="PTHR23028">
    <property type="entry name" value="ACETYLTRANSFERASE"/>
    <property type="match status" value="1"/>
</dbReference>
<keyword evidence="1" id="KW-0472">Membrane</keyword>
<dbReference type="EMBL" id="CAJNAS010000016">
    <property type="protein sequence ID" value="CAE6935363.1"/>
    <property type="molecule type" value="Genomic_DNA"/>
</dbReference>
<comment type="caution">
    <text evidence="4">The sequence shown here is derived from an EMBL/GenBank/DDBJ whole genome shotgun (WGS) entry which is preliminary data.</text>
</comment>
<dbReference type="InterPro" id="IPR050879">
    <property type="entry name" value="Acyltransferase_3"/>
</dbReference>
<feature type="domain" description="Acyltransferase 3" evidence="2">
    <location>
        <begin position="32"/>
        <end position="352"/>
    </location>
</feature>
<dbReference type="Pfam" id="PF01757">
    <property type="entry name" value="Acyl_transf_3"/>
    <property type="match status" value="1"/>
</dbReference>
<protein>
    <recommendedName>
        <fullName evidence="6">Acyltransferase</fullName>
    </recommendedName>
</protein>
<keyword evidence="1" id="KW-0812">Transmembrane</keyword>
<feature type="domain" description="SGNH" evidence="3">
    <location>
        <begin position="431"/>
        <end position="676"/>
    </location>
</feature>
<reference evidence="4" key="1">
    <citation type="submission" date="2021-02" db="EMBL/GenBank/DDBJ databases">
        <authorList>
            <person name="Vanwijnsberghe S."/>
        </authorList>
    </citation>
    <scope>NUCLEOTIDE SEQUENCE</scope>
    <source>
        <strain evidence="4">R-70211</strain>
    </source>
</reference>
<feature type="transmembrane region" description="Helical" evidence="1">
    <location>
        <begin position="269"/>
        <end position="292"/>
    </location>
</feature>
<evidence type="ECO:0000256" key="1">
    <source>
        <dbReference type="SAM" id="Phobius"/>
    </source>
</evidence>
<dbReference type="InterPro" id="IPR002656">
    <property type="entry name" value="Acyl_transf_3_dom"/>
</dbReference>
<feature type="transmembrane region" description="Helical" evidence="1">
    <location>
        <begin position="57"/>
        <end position="77"/>
    </location>
</feature>
<dbReference type="InterPro" id="IPR043968">
    <property type="entry name" value="SGNH"/>
</dbReference>
<dbReference type="GO" id="GO:0016747">
    <property type="term" value="F:acyltransferase activity, transferring groups other than amino-acyl groups"/>
    <property type="evidence" value="ECO:0007669"/>
    <property type="project" value="InterPro"/>
</dbReference>
<dbReference type="GO" id="GO:0016020">
    <property type="term" value="C:membrane"/>
    <property type="evidence" value="ECO:0007669"/>
    <property type="project" value="TreeGrafter"/>
</dbReference>
<name>A0A9N8N1E9_9BURK</name>
<accession>A0A9N8N1E9</accession>
<dbReference type="PANTHER" id="PTHR23028:SF53">
    <property type="entry name" value="ACYL_TRANSF_3 DOMAIN-CONTAINING PROTEIN"/>
    <property type="match status" value="1"/>
</dbReference>
<keyword evidence="5" id="KW-1185">Reference proteome</keyword>
<feature type="transmembrane region" description="Helical" evidence="1">
    <location>
        <begin position="336"/>
        <end position="355"/>
    </location>
</feature>
<dbReference type="AlphaFoldDB" id="A0A9N8N1E9"/>
<evidence type="ECO:0000259" key="2">
    <source>
        <dbReference type="Pfam" id="PF01757"/>
    </source>
</evidence>
<evidence type="ECO:0000259" key="3">
    <source>
        <dbReference type="Pfam" id="PF19040"/>
    </source>
</evidence>
<feature type="transmembrane region" description="Helical" evidence="1">
    <location>
        <begin position="187"/>
        <end position="207"/>
    </location>
</feature>
<sequence>MRIREFLKNNADMTTVVYEKNAVTNSLLYRPDIDGLRAVAVLAVVAFHAFPSLLPGGFVGVDIFFVISGFLITNILLSEMQAGRFSIARFYVRRIRRIFPALALVLIFTYALGWFSLFKGEYRQLGKHIAAGAGFVANLAFWNEAGYFDNTADTKPLLHLWSLGVEEQFYIIWPLLLLLACRLRANLIGWMVAGLFVSFCGNVLLVAHHPAAAFFSPLSRFWELLVGALLAQWNRTQFPSDGATANRMSLVGAALCVLAMFGLNKDVDFPGWWALLPSVGAALLIAGGDIGFTNRRVLSNPLMVWVGKISYPLYLWHWPLLSFATILAGQTPEPHVRVALVEISVLLAWLTYVVVEKPVRFGAHHPAKLVVPCILLVAMGYVGGMTYARDGLGFRKGYSLTADVNSATLGAGHESVNPECGVPVADQHLFQFCAKDRREPPRAIVWGDSKADALYWGLVRESESGQRWSLIARTSCAPMSDFVRISSYAKDDPEQCAQANRVAMKTITGDRDADLVVLVTAARVLVGQEYAKAETRTVDQSGALDGLDDTVTALQQAGKKVAIVMDNPTLPDPRECMDRKLMGFPVVRELLSASGAGSAASKCSIPYAAYLASTLEYRALIAKLRAMHPDVLIFDPSTVLCDTQKGVCSITRNGKYLYSYGDHISDTANGLIADQVLAELHGTHQREPQQ</sequence>
<feature type="transmembrane region" description="Helical" evidence="1">
    <location>
        <begin position="35"/>
        <end position="51"/>
    </location>
</feature>
<proteinExistence type="predicted"/>